<evidence type="ECO:0000313" key="2">
    <source>
        <dbReference type="Proteomes" id="UP000228934"/>
    </source>
</evidence>
<dbReference type="AlphaFoldDB" id="A0A2G9QE98"/>
<organism evidence="1 2">
    <name type="scientific">Aquarana catesbeiana</name>
    <name type="common">American bullfrog</name>
    <name type="synonym">Rana catesbeiana</name>
    <dbReference type="NCBI Taxonomy" id="8400"/>
    <lineage>
        <taxon>Eukaryota</taxon>
        <taxon>Metazoa</taxon>
        <taxon>Chordata</taxon>
        <taxon>Craniata</taxon>
        <taxon>Vertebrata</taxon>
        <taxon>Euteleostomi</taxon>
        <taxon>Amphibia</taxon>
        <taxon>Batrachia</taxon>
        <taxon>Anura</taxon>
        <taxon>Neobatrachia</taxon>
        <taxon>Ranoidea</taxon>
        <taxon>Ranidae</taxon>
        <taxon>Aquarana</taxon>
    </lineage>
</organism>
<gene>
    <name evidence="1" type="ORF">AB205_0114940</name>
</gene>
<proteinExistence type="predicted"/>
<dbReference type="EMBL" id="KZ011844">
    <property type="protein sequence ID" value="PIO13932.1"/>
    <property type="molecule type" value="Genomic_DNA"/>
</dbReference>
<dbReference type="Proteomes" id="UP000228934">
    <property type="component" value="Unassembled WGS sequence"/>
</dbReference>
<keyword evidence="2" id="KW-1185">Reference proteome</keyword>
<sequence>MCETCTKQVSILALEREKIMSSAWNSAKTDNCDVDVVEEESYFTGASAHILIGEIMVCNRDLELIKTSMMLKKKMKNIIDVFRQNLKHTKIVPFSLCTF</sequence>
<accession>A0A2G9QE98</accession>
<evidence type="ECO:0000313" key="1">
    <source>
        <dbReference type="EMBL" id="PIO13932.1"/>
    </source>
</evidence>
<reference evidence="2" key="1">
    <citation type="journal article" date="2017" name="Nat. Commun.">
        <title>The North American bullfrog draft genome provides insight into hormonal regulation of long noncoding RNA.</title>
        <authorList>
            <person name="Hammond S.A."/>
            <person name="Warren R.L."/>
            <person name="Vandervalk B.P."/>
            <person name="Kucuk E."/>
            <person name="Khan H."/>
            <person name="Gibb E.A."/>
            <person name="Pandoh P."/>
            <person name="Kirk H."/>
            <person name="Zhao Y."/>
            <person name="Jones M."/>
            <person name="Mungall A.J."/>
            <person name="Coope R."/>
            <person name="Pleasance S."/>
            <person name="Moore R.A."/>
            <person name="Holt R.A."/>
            <person name="Round J.M."/>
            <person name="Ohora S."/>
            <person name="Walle B.V."/>
            <person name="Veldhoen N."/>
            <person name="Helbing C.C."/>
            <person name="Birol I."/>
        </authorList>
    </citation>
    <scope>NUCLEOTIDE SEQUENCE [LARGE SCALE GENOMIC DNA]</scope>
</reference>
<protein>
    <submittedName>
        <fullName evidence="1">Uncharacterized protein</fullName>
    </submittedName>
</protein>
<name>A0A2G9QE98_AQUCT</name>